<comment type="subcellular location">
    <subcellularLocation>
        <location evidence="1 11">Vacuole membrane</location>
        <topology evidence="1 11">Multi-pass membrane protein</topology>
    </subcellularLocation>
</comment>
<proteinExistence type="inferred from homology"/>
<evidence type="ECO:0000313" key="14">
    <source>
        <dbReference type="Proteomes" id="UP000235672"/>
    </source>
</evidence>
<dbReference type="NCBIfam" id="TIGR01100">
    <property type="entry name" value="V_ATP_synt_C"/>
    <property type="match status" value="1"/>
</dbReference>
<organism evidence="13 14">
    <name type="scientific">Hyaloscypha hepaticicola</name>
    <dbReference type="NCBI Taxonomy" id="2082293"/>
    <lineage>
        <taxon>Eukaryota</taxon>
        <taxon>Fungi</taxon>
        <taxon>Dikarya</taxon>
        <taxon>Ascomycota</taxon>
        <taxon>Pezizomycotina</taxon>
        <taxon>Leotiomycetes</taxon>
        <taxon>Helotiales</taxon>
        <taxon>Hyaloscyphaceae</taxon>
        <taxon>Hyaloscypha</taxon>
    </lineage>
</organism>
<dbReference type="InterPro" id="IPR035921">
    <property type="entry name" value="F/V-ATP_Csub_sf"/>
</dbReference>
<evidence type="ECO:0000259" key="12">
    <source>
        <dbReference type="Pfam" id="PF00137"/>
    </source>
</evidence>
<dbReference type="EMBL" id="KZ613464">
    <property type="protein sequence ID" value="PMD28264.1"/>
    <property type="molecule type" value="Genomic_DNA"/>
</dbReference>
<dbReference type="CDD" id="cd18175">
    <property type="entry name" value="ATP-synt_Vo_c_ATP6C_rpt1"/>
    <property type="match status" value="1"/>
</dbReference>
<dbReference type="AlphaFoldDB" id="A0A2J6QPT7"/>
<sequence length="169" mass="17609">MDFIYQGRCPVYASFFGAMGCSMAIILSSMGAAYGIAKSGIGISAVSVMRPDMMVRNLMPPILAGILSIYGLVVSVIISASLKEKSALHTNFMQLGAGLTVGLSCLSAGFTIGIVGDAGVRASGQQPRAFVGMMMMLIFAEVLGIYGLIVSLLLLTGSEKSGEITVCMY</sequence>
<keyword evidence="8 11" id="KW-0472">Membrane</keyword>
<dbReference type="CDD" id="cd18176">
    <property type="entry name" value="ATP-synt_Vo_c_ATP6C_rpt2"/>
    <property type="match status" value="1"/>
</dbReference>
<keyword evidence="14" id="KW-1185">Reference proteome</keyword>
<evidence type="ECO:0000256" key="10">
    <source>
        <dbReference type="ARBA" id="ARBA00046480"/>
    </source>
</evidence>
<dbReference type="FunFam" id="1.20.120.610:FF:000001">
    <property type="entry name" value="V-type proton ATPase proteolipid subunit"/>
    <property type="match status" value="1"/>
</dbReference>
<dbReference type="Gene3D" id="1.20.120.610">
    <property type="entry name" value="lithium bound rotor ring of v- atpase"/>
    <property type="match status" value="1"/>
</dbReference>
<feature type="transmembrane region" description="Helical" evidence="11">
    <location>
        <begin position="12"/>
        <end position="37"/>
    </location>
</feature>
<evidence type="ECO:0000313" key="13">
    <source>
        <dbReference type="EMBL" id="PMD28264.1"/>
    </source>
</evidence>
<dbReference type="SUPFAM" id="SSF81333">
    <property type="entry name" value="F1F0 ATP synthase subunit C"/>
    <property type="match status" value="1"/>
</dbReference>
<evidence type="ECO:0000256" key="7">
    <source>
        <dbReference type="ARBA" id="ARBA00023065"/>
    </source>
</evidence>
<feature type="domain" description="V-ATPase proteolipid subunit C-like" evidence="12">
    <location>
        <begin position="19"/>
        <end position="78"/>
    </location>
</feature>
<keyword evidence="5 11" id="KW-0375">Hydrogen ion transport</keyword>
<keyword evidence="3 11" id="KW-0813">Transport</keyword>
<dbReference type="InterPro" id="IPR011555">
    <property type="entry name" value="ATPase_proteolipid_su_C_euk"/>
</dbReference>
<reference evidence="13 14" key="1">
    <citation type="submission" date="2016-05" db="EMBL/GenBank/DDBJ databases">
        <title>A degradative enzymes factory behind the ericoid mycorrhizal symbiosis.</title>
        <authorList>
            <consortium name="DOE Joint Genome Institute"/>
            <person name="Martino E."/>
            <person name="Morin E."/>
            <person name="Grelet G."/>
            <person name="Kuo A."/>
            <person name="Kohler A."/>
            <person name="Daghino S."/>
            <person name="Barry K."/>
            <person name="Choi C."/>
            <person name="Cichocki N."/>
            <person name="Clum A."/>
            <person name="Copeland A."/>
            <person name="Hainaut M."/>
            <person name="Haridas S."/>
            <person name="Labutti K."/>
            <person name="Lindquist E."/>
            <person name="Lipzen A."/>
            <person name="Khouja H.-R."/>
            <person name="Murat C."/>
            <person name="Ohm R."/>
            <person name="Olson A."/>
            <person name="Spatafora J."/>
            <person name="Veneault-Fourrey C."/>
            <person name="Henrissat B."/>
            <person name="Grigoriev I."/>
            <person name="Martin F."/>
            <person name="Perotto S."/>
        </authorList>
    </citation>
    <scope>NUCLEOTIDE SEQUENCE [LARGE SCALE GENOMIC DNA]</scope>
    <source>
        <strain evidence="13 14">UAMH 7357</strain>
    </source>
</reference>
<feature type="transmembrane region" description="Helical" evidence="11">
    <location>
        <begin position="130"/>
        <end position="155"/>
    </location>
</feature>
<dbReference type="PANTHER" id="PTHR10263">
    <property type="entry name" value="V-TYPE PROTON ATPASE PROTEOLIPID SUBUNIT"/>
    <property type="match status" value="1"/>
</dbReference>
<evidence type="ECO:0000256" key="8">
    <source>
        <dbReference type="ARBA" id="ARBA00023136"/>
    </source>
</evidence>
<evidence type="ECO:0000256" key="9">
    <source>
        <dbReference type="ARBA" id="ARBA00045519"/>
    </source>
</evidence>
<evidence type="ECO:0000256" key="4">
    <source>
        <dbReference type="ARBA" id="ARBA00022692"/>
    </source>
</evidence>
<dbReference type="STRING" id="1745343.A0A2J6QPT7"/>
<keyword evidence="11" id="KW-0926">Vacuole</keyword>
<keyword evidence="4 11" id="KW-0812">Transmembrane</keyword>
<feature type="transmembrane region" description="Helical" evidence="11">
    <location>
        <begin position="92"/>
        <end position="118"/>
    </location>
</feature>
<dbReference type="GO" id="GO:0033179">
    <property type="term" value="C:proton-transporting V-type ATPase, V0 domain"/>
    <property type="evidence" value="ECO:0007669"/>
    <property type="project" value="InterPro"/>
</dbReference>
<accession>A0A2J6QPT7</accession>
<comment type="function">
    <text evidence="11">Proton-conducting pore forming of the V0 complex of vacuolar(H+)-ATPase (V-ATPase), a multisubunit enzyme composed of a peripheral complex (V1) that hydrolyzes ATP and a membrane integral complex (V0) that translocates protons. V-ATPase is responsible for acidifying and maintaining the pH of intracellular compartments.</text>
</comment>
<evidence type="ECO:0000256" key="3">
    <source>
        <dbReference type="ARBA" id="ARBA00022448"/>
    </source>
</evidence>
<evidence type="ECO:0000256" key="1">
    <source>
        <dbReference type="ARBA" id="ARBA00004128"/>
    </source>
</evidence>
<keyword evidence="7 11" id="KW-0406">Ion transport</keyword>
<dbReference type="Pfam" id="PF00137">
    <property type="entry name" value="ATP-synt_C"/>
    <property type="match status" value="2"/>
</dbReference>
<feature type="transmembrane region" description="Helical" evidence="11">
    <location>
        <begin position="58"/>
        <end position="80"/>
    </location>
</feature>
<evidence type="ECO:0000256" key="11">
    <source>
        <dbReference type="RuleBase" id="RU363060"/>
    </source>
</evidence>
<comment type="subunit">
    <text evidence="10 11">V-ATPase is a heteromultimeric enzyme composed of a peripheral catalytic V1 complex (components A to H) attached to an integral membrane V0 proton pore complex (components: a, c, c', c'', d, e, f and VOA1). The decameric c-ring forms the proton-conducting pore, and is composed of eight proteolipid subunits c, one subunit c' and one subunit c''.</text>
</comment>
<evidence type="ECO:0000256" key="6">
    <source>
        <dbReference type="ARBA" id="ARBA00022989"/>
    </source>
</evidence>
<protein>
    <recommendedName>
        <fullName evidence="11">V-type proton ATPase proteolipid subunit</fullName>
    </recommendedName>
</protein>
<dbReference type="OrthoDB" id="1744869at2759"/>
<feature type="domain" description="V-ATPase proteolipid subunit C-like" evidence="12">
    <location>
        <begin position="95"/>
        <end position="154"/>
    </location>
</feature>
<keyword evidence="6 11" id="KW-1133">Transmembrane helix</keyword>
<comment type="similarity">
    <text evidence="2 11">Belongs to the V-ATPase proteolipid subunit family.</text>
</comment>
<dbReference type="PRINTS" id="PR00122">
    <property type="entry name" value="VACATPASE"/>
</dbReference>
<dbReference type="InterPro" id="IPR000245">
    <property type="entry name" value="ATPase_proteolipid_csu"/>
</dbReference>
<gene>
    <name evidence="13" type="ORF">NA56DRAFT_675519</name>
</gene>
<comment type="function">
    <text evidence="9">Proton-conducting pore forming subunit of the V0 complex of vacuolar(H+)-ATPase (V-ATPase), a multisubunit enzyme composed of a peripheral complex (V1) that hydrolyzes ATP and a membrane integral complex (V0) that translocates protons. V-ATPase is responsible for acidifying and maintaining the pH of intracellular compartments.</text>
</comment>
<dbReference type="GO" id="GO:0005774">
    <property type="term" value="C:vacuolar membrane"/>
    <property type="evidence" value="ECO:0007669"/>
    <property type="project" value="UniProtKB-SubCell"/>
</dbReference>
<evidence type="ECO:0000256" key="5">
    <source>
        <dbReference type="ARBA" id="ARBA00022781"/>
    </source>
</evidence>
<evidence type="ECO:0000256" key="2">
    <source>
        <dbReference type="ARBA" id="ARBA00007296"/>
    </source>
</evidence>
<name>A0A2J6QPT7_9HELO</name>
<dbReference type="Proteomes" id="UP000235672">
    <property type="component" value="Unassembled WGS sequence"/>
</dbReference>
<dbReference type="GO" id="GO:0046961">
    <property type="term" value="F:proton-transporting ATPase activity, rotational mechanism"/>
    <property type="evidence" value="ECO:0007669"/>
    <property type="project" value="InterPro"/>
</dbReference>
<dbReference type="InterPro" id="IPR002379">
    <property type="entry name" value="ATPase_proteolipid_c-like_dom"/>
</dbReference>